<evidence type="ECO:0000313" key="1">
    <source>
        <dbReference type="EMBL" id="QJA68731.1"/>
    </source>
</evidence>
<dbReference type="PANTHER" id="PTHR34817:SF2">
    <property type="entry name" value="NUCLEOTIDYLTRANSFERASE"/>
    <property type="match status" value="1"/>
</dbReference>
<accession>A0A6M3JI55</accession>
<keyword evidence="1" id="KW-0808">Transferase</keyword>
<dbReference type="AlphaFoldDB" id="A0A6M3JI55"/>
<gene>
    <name evidence="1" type="ORF">MM415A05829_0004</name>
</gene>
<sequence>MKVYDTPKIKGMSLEESITLIPLNTILLGYMGSIAHGTYIPSEDPNSIDDKDIMGVCVASEYVYLGLDKFEQREKKFKEWDSVVYEIRKFVSLLLKCNPNVTGLLWLKENNYIHINDSGRKLIENRDIFSSKQAYNSFSGYAHGQLHRMSSDEKNINSLSTFLKEIDKEIKRRCL</sequence>
<organism evidence="1">
    <name type="scientific">viral metagenome</name>
    <dbReference type="NCBI Taxonomy" id="1070528"/>
    <lineage>
        <taxon>unclassified sequences</taxon>
        <taxon>metagenomes</taxon>
        <taxon>organismal metagenomes</taxon>
    </lineage>
</organism>
<reference evidence="1" key="1">
    <citation type="submission" date="2020-03" db="EMBL/GenBank/DDBJ databases">
        <title>The deep terrestrial virosphere.</title>
        <authorList>
            <person name="Holmfeldt K."/>
            <person name="Nilsson E."/>
            <person name="Simone D."/>
            <person name="Lopez-Fernandez M."/>
            <person name="Wu X."/>
            <person name="de Brujin I."/>
            <person name="Lundin D."/>
            <person name="Andersson A."/>
            <person name="Bertilsson S."/>
            <person name="Dopson M."/>
        </authorList>
    </citation>
    <scope>NUCLEOTIDE SEQUENCE</scope>
    <source>
        <strain evidence="1">MM415A05829</strain>
    </source>
</reference>
<name>A0A6M3JI55_9ZZZZ</name>
<protein>
    <submittedName>
        <fullName evidence="1">Putative nucleotidyltransferase</fullName>
    </submittedName>
</protein>
<dbReference type="GO" id="GO:0016740">
    <property type="term" value="F:transferase activity"/>
    <property type="evidence" value="ECO:0007669"/>
    <property type="project" value="UniProtKB-KW"/>
</dbReference>
<dbReference type="PANTHER" id="PTHR34817">
    <property type="entry name" value="NUCLEOTIDYLTRANSFERASE"/>
    <property type="match status" value="1"/>
</dbReference>
<dbReference type="InterPro" id="IPR018775">
    <property type="entry name" value="RlaP"/>
</dbReference>
<proteinExistence type="predicted"/>
<dbReference type="Pfam" id="PF10127">
    <property type="entry name" value="RlaP"/>
    <property type="match status" value="1"/>
</dbReference>
<dbReference type="EMBL" id="MT141644">
    <property type="protein sequence ID" value="QJA68731.1"/>
    <property type="molecule type" value="Genomic_DNA"/>
</dbReference>